<keyword evidence="4" id="KW-0624">Polysaccharide degradation</keyword>
<gene>
    <name evidence="10" type="ORF">OD355_12885</name>
</gene>
<dbReference type="AlphaFoldDB" id="A0AAE3LLH7"/>
<dbReference type="Gene3D" id="3.10.50.10">
    <property type="match status" value="1"/>
</dbReference>
<sequence>MLRSIFTMLALLAITTFSFAQKTKPYKVIGYFSGDSAMLHKYDVKKLTHLIYGFSHVDNGNMVITKPKDAPALLAFQKIKKQHPGLKTMIALGGWGGCEFCSQTFNDQELTKKFALSVKDFLNKYELDGIDLDWEYPAIAGHPGHQYIPEDKDNFTNLVKELRKTLGKEKLITFAAGGFQKFLDASIAWHEVEPYLDFVNLMTYDLVHGYSTTTGHHTNLYATRAGEESADNTIKFFKKIKFPLKKLMLGAGFYMREFENVPAKNNGLYQPAKFLDFVDYRVGVNKYTKTNGYTQYWDNVAKAAYWYNPAKKIFVTGETKASVREKCAYIKKHKLGGFMFWELPTDLPKGGLYEAVKLN</sequence>
<keyword evidence="3 6" id="KW-0378">Hydrolase</keyword>
<evidence type="ECO:0000313" key="10">
    <source>
        <dbReference type="EMBL" id="MCU7695414.1"/>
    </source>
</evidence>
<protein>
    <recommendedName>
        <fullName evidence="2">chitinase</fullName>
        <ecNumber evidence="2">3.2.1.14</ecNumber>
    </recommendedName>
</protein>
<dbReference type="PANTHER" id="PTHR11177">
    <property type="entry name" value="CHITINASE"/>
    <property type="match status" value="1"/>
</dbReference>
<keyword evidence="4" id="KW-0146">Chitin degradation</keyword>
<dbReference type="SMART" id="SM00636">
    <property type="entry name" value="Glyco_18"/>
    <property type="match status" value="1"/>
</dbReference>
<evidence type="ECO:0000256" key="1">
    <source>
        <dbReference type="ARBA" id="ARBA00000822"/>
    </source>
</evidence>
<evidence type="ECO:0000259" key="9">
    <source>
        <dbReference type="PROSITE" id="PS51910"/>
    </source>
</evidence>
<evidence type="ECO:0000256" key="5">
    <source>
        <dbReference type="ARBA" id="ARBA00023295"/>
    </source>
</evidence>
<dbReference type="InterPro" id="IPR029070">
    <property type="entry name" value="Chitinase_insertion_sf"/>
</dbReference>
<dbReference type="PROSITE" id="PS51910">
    <property type="entry name" value="GH18_2"/>
    <property type="match status" value="1"/>
</dbReference>
<dbReference type="Proteomes" id="UP001209317">
    <property type="component" value="Unassembled WGS sequence"/>
</dbReference>
<dbReference type="SUPFAM" id="SSF51445">
    <property type="entry name" value="(Trans)glycosidases"/>
    <property type="match status" value="1"/>
</dbReference>
<dbReference type="InterPro" id="IPR001223">
    <property type="entry name" value="Glyco_hydro18_cat"/>
</dbReference>
<feature type="chain" id="PRO_5042056659" description="chitinase" evidence="8">
    <location>
        <begin position="21"/>
        <end position="359"/>
    </location>
</feature>
<dbReference type="CDD" id="cd06548">
    <property type="entry name" value="GH18_chitinase"/>
    <property type="match status" value="1"/>
</dbReference>
<dbReference type="GO" id="GO:0006032">
    <property type="term" value="P:chitin catabolic process"/>
    <property type="evidence" value="ECO:0007669"/>
    <property type="project" value="UniProtKB-KW"/>
</dbReference>
<evidence type="ECO:0000256" key="2">
    <source>
        <dbReference type="ARBA" id="ARBA00012729"/>
    </source>
</evidence>
<proteinExistence type="inferred from homology"/>
<feature type="domain" description="GH18" evidence="9">
    <location>
        <begin position="26"/>
        <end position="359"/>
    </location>
</feature>
<organism evidence="10 11">
    <name type="scientific">Haoranjiania flava</name>
    <dbReference type="NCBI Taxonomy" id="1856322"/>
    <lineage>
        <taxon>Bacteria</taxon>
        <taxon>Pseudomonadati</taxon>
        <taxon>Bacteroidota</taxon>
        <taxon>Chitinophagia</taxon>
        <taxon>Chitinophagales</taxon>
        <taxon>Chitinophagaceae</taxon>
        <taxon>Haoranjiania</taxon>
    </lineage>
</organism>
<dbReference type="InterPro" id="IPR011583">
    <property type="entry name" value="Chitinase_II/V-like_cat"/>
</dbReference>
<keyword evidence="8" id="KW-0732">Signal</keyword>
<keyword evidence="11" id="KW-1185">Reference proteome</keyword>
<dbReference type="GO" id="GO:0008061">
    <property type="term" value="F:chitin binding"/>
    <property type="evidence" value="ECO:0007669"/>
    <property type="project" value="InterPro"/>
</dbReference>
<dbReference type="PROSITE" id="PS01095">
    <property type="entry name" value="GH18_1"/>
    <property type="match status" value="1"/>
</dbReference>
<evidence type="ECO:0000256" key="6">
    <source>
        <dbReference type="RuleBase" id="RU000489"/>
    </source>
</evidence>
<dbReference type="Pfam" id="PF00704">
    <property type="entry name" value="Glyco_hydro_18"/>
    <property type="match status" value="1"/>
</dbReference>
<evidence type="ECO:0000256" key="8">
    <source>
        <dbReference type="SAM" id="SignalP"/>
    </source>
</evidence>
<comment type="similarity">
    <text evidence="7">Belongs to the glycosyl hydrolase 18 family.</text>
</comment>
<feature type="signal peptide" evidence="8">
    <location>
        <begin position="1"/>
        <end position="20"/>
    </location>
</feature>
<reference evidence="10" key="1">
    <citation type="submission" date="2022-10" db="EMBL/GenBank/DDBJ databases">
        <authorList>
            <person name="Kim H.S."/>
            <person name="Kim J.-S."/>
            <person name="Suh M.K."/>
            <person name="Eom M.K."/>
            <person name="Lee J.-S."/>
        </authorList>
    </citation>
    <scope>NUCLEOTIDE SEQUENCE</scope>
    <source>
        <strain evidence="10">LIP-5</strain>
    </source>
</reference>
<dbReference type="GO" id="GO:0005975">
    <property type="term" value="P:carbohydrate metabolic process"/>
    <property type="evidence" value="ECO:0007669"/>
    <property type="project" value="InterPro"/>
</dbReference>
<dbReference type="Gene3D" id="3.20.20.80">
    <property type="entry name" value="Glycosidases"/>
    <property type="match status" value="1"/>
</dbReference>
<dbReference type="InterPro" id="IPR017853">
    <property type="entry name" value="GH"/>
</dbReference>
<evidence type="ECO:0000256" key="4">
    <source>
        <dbReference type="ARBA" id="ARBA00023024"/>
    </source>
</evidence>
<keyword evidence="5 6" id="KW-0326">Glycosidase</keyword>
<evidence type="ECO:0000256" key="3">
    <source>
        <dbReference type="ARBA" id="ARBA00022801"/>
    </source>
</evidence>
<dbReference type="PANTHER" id="PTHR11177:SF317">
    <property type="entry name" value="CHITINASE 12-RELATED"/>
    <property type="match status" value="1"/>
</dbReference>
<evidence type="ECO:0000313" key="11">
    <source>
        <dbReference type="Proteomes" id="UP001209317"/>
    </source>
</evidence>
<name>A0AAE3LLH7_9BACT</name>
<comment type="catalytic activity">
    <reaction evidence="1">
        <text>Random endo-hydrolysis of N-acetyl-beta-D-glucosaminide (1-&gt;4)-beta-linkages in chitin and chitodextrins.</text>
        <dbReference type="EC" id="3.2.1.14"/>
    </reaction>
</comment>
<dbReference type="GO" id="GO:0008843">
    <property type="term" value="F:endochitinase activity"/>
    <property type="evidence" value="ECO:0007669"/>
    <property type="project" value="UniProtKB-EC"/>
</dbReference>
<dbReference type="InterPro" id="IPR050314">
    <property type="entry name" value="Glycosyl_Hydrlase_18"/>
</dbReference>
<evidence type="ECO:0000256" key="7">
    <source>
        <dbReference type="RuleBase" id="RU004453"/>
    </source>
</evidence>
<dbReference type="EMBL" id="JAOTPL010000027">
    <property type="protein sequence ID" value="MCU7695414.1"/>
    <property type="molecule type" value="Genomic_DNA"/>
</dbReference>
<comment type="caution">
    <text evidence="10">The sequence shown here is derived from an EMBL/GenBank/DDBJ whole genome shotgun (WGS) entry which is preliminary data.</text>
</comment>
<dbReference type="RefSeq" id="WP_263038902.1">
    <property type="nucleotide sequence ID" value="NZ_JAOTPL010000027.1"/>
</dbReference>
<accession>A0AAE3LLH7</accession>
<dbReference type="InterPro" id="IPR001579">
    <property type="entry name" value="Glyco_hydro_18_chit_AS"/>
</dbReference>
<dbReference type="SUPFAM" id="SSF54556">
    <property type="entry name" value="Chitinase insertion domain"/>
    <property type="match status" value="1"/>
</dbReference>
<keyword evidence="4" id="KW-0119">Carbohydrate metabolism</keyword>
<dbReference type="EC" id="3.2.1.14" evidence="2"/>